<dbReference type="GO" id="GO:0005634">
    <property type="term" value="C:nucleus"/>
    <property type="evidence" value="ECO:0007669"/>
    <property type="project" value="UniProtKB-SubCell"/>
</dbReference>
<feature type="compositionally biased region" description="Basic residues" evidence="9">
    <location>
        <begin position="1"/>
        <end position="11"/>
    </location>
</feature>
<evidence type="ECO:0000256" key="3">
    <source>
        <dbReference type="ARBA" id="ARBA00022771"/>
    </source>
</evidence>
<reference evidence="11" key="2">
    <citation type="submission" date="2020-05" db="UniProtKB">
        <authorList>
            <consortium name="EnsemblMetazoa"/>
        </authorList>
    </citation>
    <scope>IDENTIFICATION</scope>
    <source>
        <strain evidence="11">WRAIR2</strain>
    </source>
</reference>
<name>A0A2C9GV92_9DIPT</name>
<evidence type="ECO:0000313" key="12">
    <source>
        <dbReference type="Proteomes" id="UP000075884"/>
    </source>
</evidence>
<feature type="region of interest" description="Disordered" evidence="9">
    <location>
        <begin position="1"/>
        <end position="63"/>
    </location>
</feature>
<keyword evidence="7" id="KW-0539">Nucleus</keyword>
<feature type="domain" description="C2H2-type" evidence="10">
    <location>
        <begin position="424"/>
        <end position="453"/>
    </location>
</feature>
<evidence type="ECO:0000256" key="5">
    <source>
        <dbReference type="ARBA" id="ARBA00023015"/>
    </source>
</evidence>
<keyword evidence="2" id="KW-0479">Metal-binding</keyword>
<keyword evidence="6" id="KW-0804">Transcription</keyword>
<evidence type="ECO:0000256" key="1">
    <source>
        <dbReference type="ARBA" id="ARBA00004123"/>
    </source>
</evidence>
<evidence type="ECO:0000256" key="7">
    <source>
        <dbReference type="ARBA" id="ARBA00023242"/>
    </source>
</evidence>
<dbReference type="InterPro" id="IPR051061">
    <property type="entry name" value="Zinc_finger_trans_reg"/>
</dbReference>
<feature type="compositionally biased region" description="Basic and acidic residues" evidence="9">
    <location>
        <begin position="24"/>
        <end position="37"/>
    </location>
</feature>
<keyword evidence="12" id="KW-1185">Reference proteome</keyword>
<reference evidence="12" key="1">
    <citation type="submission" date="2013-03" db="EMBL/GenBank/DDBJ databases">
        <title>The Genome Sequence of Anopheles dirus WRAIR2.</title>
        <authorList>
            <consortium name="The Broad Institute Genomics Platform"/>
            <person name="Neafsey D.E."/>
            <person name="Walton C."/>
            <person name="Walker B."/>
            <person name="Young S.K."/>
            <person name="Zeng Q."/>
            <person name="Gargeya S."/>
            <person name="Fitzgerald M."/>
            <person name="Haas B."/>
            <person name="Abouelleil A."/>
            <person name="Allen A.W."/>
            <person name="Alvarado L."/>
            <person name="Arachchi H.M."/>
            <person name="Berlin A.M."/>
            <person name="Chapman S.B."/>
            <person name="Gainer-Dewar J."/>
            <person name="Goldberg J."/>
            <person name="Griggs A."/>
            <person name="Gujja S."/>
            <person name="Hansen M."/>
            <person name="Howarth C."/>
            <person name="Imamovic A."/>
            <person name="Ireland A."/>
            <person name="Larimer J."/>
            <person name="McCowan C."/>
            <person name="Murphy C."/>
            <person name="Pearson M."/>
            <person name="Poon T.W."/>
            <person name="Priest M."/>
            <person name="Roberts A."/>
            <person name="Saif S."/>
            <person name="Shea T."/>
            <person name="Sisk P."/>
            <person name="Sykes S."/>
            <person name="Wortman J."/>
            <person name="Nusbaum C."/>
            <person name="Birren B."/>
        </authorList>
    </citation>
    <scope>NUCLEOTIDE SEQUENCE [LARGE SCALE GENOMIC DNA]</scope>
    <source>
        <strain evidence="12">WRAIR2</strain>
    </source>
</reference>
<evidence type="ECO:0000256" key="6">
    <source>
        <dbReference type="ARBA" id="ARBA00023163"/>
    </source>
</evidence>
<evidence type="ECO:0000256" key="8">
    <source>
        <dbReference type="PROSITE-ProRule" id="PRU00042"/>
    </source>
</evidence>
<feature type="region of interest" description="Disordered" evidence="9">
    <location>
        <begin position="532"/>
        <end position="555"/>
    </location>
</feature>
<dbReference type="GO" id="GO:0008270">
    <property type="term" value="F:zinc ion binding"/>
    <property type="evidence" value="ECO:0007669"/>
    <property type="project" value="UniProtKB-KW"/>
</dbReference>
<evidence type="ECO:0000259" key="10">
    <source>
        <dbReference type="PROSITE" id="PS50157"/>
    </source>
</evidence>
<dbReference type="PROSITE" id="PS00028">
    <property type="entry name" value="ZINC_FINGER_C2H2_1"/>
    <property type="match status" value="5"/>
</dbReference>
<evidence type="ECO:0000256" key="2">
    <source>
        <dbReference type="ARBA" id="ARBA00022723"/>
    </source>
</evidence>
<dbReference type="InterPro" id="IPR036236">
    <property type="entry name" value="Znf_C2H2_sf"/>
</dbReference>
<dbReference type="InterPro" id="IPR013087">
    <property type="entry name" value="Znf_C2H2_type"/>
</dbReference>
<evidence type="ECO:0000256" key="4">
    <source>
        <dbReference type="ARBA" id="ARBA00022833"/>
    </source>
</evidence>
<feature type="domain" description="C2H2-type" evidence="10">
    <location>
        <begin position="241"/>
        <end position="265"/>
    </location>
</feature>
<evidence type="ECO:0000256" key="9">
    <source>
        <dbReference type="SAM" id="MobiDB-lite"/>
    </source>
</evidence>
<evidence type="ECO:0000313" key="11">
    <source>
        <dbReference type="EnsemblMetazoa" id="ADIR016012-PA"/>
    </source>
</evidence>
<keyword evidence="3 8" id="KW-0863">Zinc-finger</keyword>
<dbReference type="PANTHER" id="PTHR46179">
    <property type="entry name" value="ZINC FINGER PROTEIN"/>
    <property type="match status" value="1"/>
</dbReference>
<dbReference type="AlphaFoldDB" id="A0A2C9GV92"/>
<protein>
    <recommendedName>
        <fullName evidence="10">C2H2-type domain-containing protein</fullName>
    </recommendedName>
</protein>
<feature type="domain" description="C2H2-type" evidence="10">
    <location>
        <begin position="281"/>
        <end position="310"/>
    </location>
</feature>
<dbReference type="PROSITE" id="PS50157">
    <property type="entry name" value="ZINC_FINGER_C2H2_2"/>
    <property type="match status" value="5"/>
</dbReference>
<dbReference type="PANTHER" id="PTHR46179:SF13">
    <property type="entry name" value="C2H2-TYPE DOMAIN-CONTAINING PROTEIN"/>
    <property type="match status" value="1"/>
</dbReference>
<feature type="region of interest" description="Disordered" evidence="9">
    <location>
        <begin position="584"/>
        <end position="643"/>
    </location>
</feature>
<comment type="subcellular location">
    <subcellularLocation>
        <location evidence="1">Nucleus</location>
    </subcellularLocation>
</comment>
<feature type="compositionally biased region" description="Polar residues" evidence="9">
    <location>
        <begin position="534"/>
        <end position="552"/>
    </location>
</feature>
<dbReference type="SMART" id="SM00355">
    <property type="entry name" value="ZnF_C2H2"/>
    <property type="match status" value="10"/>
</dbReference>
<keyword evidence="4" id="KW-0862">Zinc</keyword>
<keyword evidence="5" id="KW-0805">Transcription regulation</keyword>
<dbReference type="VEuPathDB" id="VectorBase:ADIR016012"/>
<feature type="domain" description="C2H2-type" evidence="10">
    <location>
        <begin position="367"/>
        <end position="395"/>
    </location>
</feature>
<organism evidence="11 12">
    <name type="scientific">Anopheles dirus</name>
    <dbReference type="NCBI Taxonomy" id="7168"/>
    <lineage>
        <taxon>Eukaryota</taxon>
        <taxon>Metazoa</taxon>
        <taxon>Ecdysozoa</taxon>
        <taxon>Arthropoda</taxon>
        <taxon>Hexapoda</taxon>
        <taxon>Insecta</taxon>
        <taxon>Pterygota</taxon>
        <taxon>Neoptera</taxon>
        <taxon>Endopterygota</taxon>
        <taxon>Diptera</taxon>
        <taxon>Nematocera</taxon>
        <taxon>Culicoidea</taxon>
        <taxon>Culicidae</taxon>
        <taxon>Anophelinae</taxon>
        <taxon>Anopheles</taxon>
    </lineage>
</organism>
<sequence length="657" mass="75680">MGKRSAKQKKHQTPDKFMGNGKQIKLEQELEMEKTEAAPDAEPLSDNAAQESPTVAKDGDEGESEEIVALRSTVAAWLRQQTQLEDMQIRELHDESLMVPDDPEQEQEPEQVNLDSLDVKIRTALLMYSEHEKRKSFKFECEWGKCKLLSGHERKYFNHVESHAELAVEQMARPDGRYSCEWDLCDFTTADSDEFIGHVHYHAYHTKLKVHGASMHMLLRLPNCNIDSRVRNTISNRQVTFRCEWENCEQRFNKALHFFYHMRNHVIDAYPSGQKSTKTPTGCRWPLCKTAYKQSAILLGHVRLHTTEREIACFSCGVTFYTRQKYLEHCARQLDLGLRKYQCGECGRTCATRMILRAHMEKHNKPFLCTLCPMKFGAKSALASHMGQRHMKQRNFQCQKCEYAAFAKRDLVNHMLTVHEKKLYRCEEFGCNVAYRSESAIKRHINWHYNLPPTTYGCHLCDKQYKTHGNRMSKHLHFVHKLERAPGMRTFRYLLDTDGVYRLASYVTPRIKEQLLQASKTDGTKHVVLFPTNAKPQEQEQQNKPAQESPTGTKIKVNPKIKAIKAIGAQEFAIELDMDHVDLEQTPADGSGGRGAKKSKVSTKPTPTKRAREEDSMDDSDSDVSPPQHNDGPKTKNVQDFKVMKRYLKLSKTTRDA</sequence>
<dbReference type="SUPFAM" id="SSF57667">
    <property type="entry name" value="beta-beta-alpha zinc fingers"/>
    <property type="match status" value="3"/>
</dbReference>
<dbReference type="EnsemblMetazoa" id="ADIR016012-RA">
    <property type="protein sequence ID" value="ADIR016012-PA"/>
    <property type="gene ID" value="ADIR016012"/>
</dbReference>
<dbReference type="STRING" id="7168.A0A2C9GV92"/>
<dbReference type="GO" id="GO:0006357">
    <property type="term" value="P:regulation of transcription by RNA polymerase II"/>
    <property type="evidence" value="ECO:0007669"/>
    <property type="project" value="TreeGrafter"/>
</dbReference>
<accession>A0A2C9GV92</accession>
<dbReference type="Pfam" id="PF00096">
    <property type="entry name" value="zf-C2H2"/>
    <property type="match status" value="1"/>
</dbReference>
<feature type="compositionally biased region" description="Basic and acidic residues" evidence="9">
    <location>
        <begin position="631"/>
        <end position="643"/>
    </location>
</feature>
<dbReference type="Gene3D" id="3.30.160.60">
    <property type="entry name" value="Classic Zinc Finger"/>
    <property type="match status" value="3"/>
</dbReference>
<dbReference type="Proteomes" id="UP000075884">
    <property type="component" value="Unassembled WGS sequence"/>
</dbReference>
<feature type="domain" description="C2H2-type" evidence="10">
    <location>
        <begin position="341"/>
        <end position="363"/>
    </location>
</feature>
<proteinExistence type="predicted"/>